<feature type="compositionally biased region" description="Basic and acidic residues" evidence="4">
    <location>
        <begin position="535"/>
        <end position="547"/>
    </location>
</feature>
<dbReference type="PANTHER" id="PTHR24211:SF22">
    <property type="entry name" value="TESTIN"/>
    <property type="match status" value="1"/>
</dbReference>
<evidence type="ECO:0000256" key="2">
    <source>
        <dbReference type="ARBA" id="ARBA00022833"/>
    </source>
</evidence>
<dbReference type="SUPFAM" id="SSF57716">
    <property type="entry name" value="Glucocorticoid receptor-like (DNA-binding domain)"/>
    <property type="match status" value="1"/>
</dbReference>
<feature type="compositionally biased region" description="Polar residues" evidence="4">
    <location>
        <begin position="210"/>
        <end position="238"/>
    </location>
</feature>
<proteinExistence type="predicted"/>
<feature type="compositionally biased region" description="Polar residues" evidence="4">
    <location>
        <begin position="315"/>
        <end position="341"/>
    </location>
</feature>
<feature type="region of interest" description="Disordered" evidence="4">
    <location>
        <begin position="298"/>
        <end position="376"/>
    </location>
</feature>
<dbReference type="Gene3D" id="2.10.110.10">
    <property type="entry name" value="Cysteine Rich Protein"/>
    <property type="match status" value="2"/>
</dbReference>
<evidence type="ECO:0000256" key="4">
    <source>
        <dbReference type="SAM" id="MobiDB-lite"/>
    </source>
</evidence>
<evidence type="ECO:0000313" key="6">
    <source>
        <dbReference type="EMBL" id="SCW02195.1"/>
    </source>
</evidence>
<feature type="region of interest" description="Disordered" evidence="4">
    <location>
        <begin position="182"/>
        <end position="238"/>
    </location>
</feature>
<dbReference type="CDD" id="cd08368">
    <property type="entry name" value="LIM"/>
    <property type="match status" value="1"/>
</dbReference>
<dbReference type="AlphaFoldDB" id="A0A1G4MEG0"/>
<dbReference type="PROSITE" id="PS00478">
    <property type="entry name" value="LIM_DOMAIN_1"/>
    <property type="match status" value="1"/>
</dbReference>
<name>A0A1G4MEG0_LACFM</name>
<feature type="region of interest" description="Disordered" evidence="4">
    <location>
        <begin position="457"/>
        <end position="476"/>
    </location>
</feature>
<evidence type="ECO:0000259" key="5">
    <source>
        <dbReference type="PROSITE" id="PS50023"/>
    </source>
</evidence>
<feature type="domain" description="LIM zinc-binding" evidence="5">
    <location>
        <begin position="579"/>
        <end position="644"/>
    </location>
</feature>
<dbReference type="PANTHER" id="PTHR24211">
    <property type="entry name" value="LIM DOMAIN-CONTAINING PROTEIN"/>
    <property type="match status" value="1"/>
</dbReference>
<keyword evidence="7" id="KW-1185">Reference proteome</keyword>
<keyword evidence="3" id="KW-0440">LIM domain</keyword>
<feature type="compositionally biased region" description="Acidic residues" evidence="4">
    <location>
        <begin position="352"/>
        <end position="366"/>
    </location>
</feature>
<organism evidence="6 7">
    <name type="scientific">Lachancea fermentati</name>
    <name type="common">Zygosaccharomyces fermentati</name>
    <dbReference type="NCBI Taxonomy" id="4955"/>
    <lineage>
        <taxon>Eukaryota</taxon>
        <taxon>Fungi</taxon>
        <taxon>Dikarya</taxon>
        <taxon>Ascomycota</taxon>
        <taxon>Saccharomycotina</taxon>
        <taxon>Saccharomycetes</taxon>
        <taxon>Saccharomycetales</taxon>
        <taxon>Saccharomycetaceae</taxon>
        <taxon>Lachancea</taxon>
    </lineage>
</organism>
<feature type="region of interest" description="Disordered" evidence="4">
    <location>
        <begin position="522"/>
        <end position="547"/>
    </location>
</feature>
<dbReference type="FunFam" id="2.10.110.10:FF:000128">
    <property type="entry name" value="Pxl1p"/>
    <property type="match status" value="1"/>
</dbReference>
<gene>
    <name evidence="6" type="ORF">LAFE_0F01068G</name>
</gene>
<dbReference type="EMBL" id="LT598490">
    <property type="protein sequence ID" value="SCW02195.1"/>
    <property type="molecule type" value="Genomic_DNA"/>
</dbReference>
<feature type="compositionally biased region" description="Polar residues" evidence="4">
    <location>
        <begin position="462"/>
        <end position="476"/>
    </location>
</feature>
<feature type="compositionally biased region" description="Polar residues" evidence="4">
    <location>
        <begin position="182"/>
        <end position="201"/>
    </location>
</feature>
<dbReference type="InterPro" id="IPR047120">
    <property type="entry name" value="Pk/Esn/Tes"/>
</dbReference>
<evidence type="ECO:0000313" key="7">
    <source>
        <dbReference type="Proteomes" id="UP000190831"/>
    </source>
</evidence>
<reference evidence="7" key="1">
    <citation type="submission" date="2016-03" db="EMBL/GenBank/DDBJ databases">
        <authorList>
            <person name="Devillers H."/>
        </authorList>
    </citation>
    <scope>NUCLEOTIDE SEQUENCE [LARGE SCALE GENOMIC DNA]</scope>
</reference>
<accession>A0A1G4MEG0</accession>
<dbReference type="CDD" id="cd09397">
    <property type="entry name" value="LIM1_UF1"/>
    <property type="match status" value="1"/>
</dbReference>
<dbReference type="OMA" id="IYGSPFP"/>
<dbReference type="GO" id="GO:0046872">
    <property type="term" value="F:metal ion binding"/>
    <property type="evidence" value="ECO:0007669"/>
    <property type="project" value="UniProtKB-KW"/>
</dbReference>
<sequence length="729" mass="80814">MFTPIYSSPFPVLNPRVRYKTALERAGFDVAYNGPEPGAHPSGTRSPSGGQHSTGASVRAYRYESSTSLPNSRYGNGSGHAPVVAQSAQASASVTNAKSAQGSPYVAGAGNPPVIQPAETRMYKSLSNLNRESSMFDFENHASPARNTHGSGAHKSENQEIARFPAESEPLNPVEQSFMQLTQSSGVRNSMQSAQTTSANDTSDEDLNASVPSSPRNELNDTIDTNSYSSHNAQLTPAQRDSVCSVSFTPVAELNVSLSPSRKRESALVREPRRRSSFYTQNAFQSVSIPVINVSEAHSNVTDSDESENSDTSVQSGPDRSYTSFTSVSNTNHESTYSFQASVKDRPSYETEQLDDDSKDNDDIDSQSDPTQNGTLVSSLQVERLIAQLDDVSFNRSLSVKKNRPLGPNQTHVKKSSAYLSGYIPPLNVPSSGIESLFDNDDKREDETTLQQQVLTVEEKSVPSTDISPPSLSTPQFYHFKTSTPSPFEQDSPEQEFDNMTRPSEHLTALVDTSVVQPMQLSKKKSINNLQNRPTRQEDKTPLIPPDRESRLIQSDELFRPSSEQQDHPTVFKFPPGQGPCRTCGLEVTTKRVYSKNENELSGQWHRPCFKCIVCDLQFSKKVPCYILDDEPYCQQHYHETNNSICGICNGFIEGECLENDRSERFHVDCLRCFRCQSPIREDYFLFNELPLCANHDIEALLAEGIDEADSVGRSNTVSKRRTRIINFI</sequence>
<evidence type="ECO:0000256" key="1">
    <source>
        <dbReference type="ARBA" id="ARBA00022723"/>
    </source>
</evidence>
<feature type="compositionally biased region" description="Polar residues" evidence="4">
    <location>
        <begin position="64"/>
        <end position="75"/>
    </location>
</feature>
<evidence type="ECO:0000256" key="3">
    <source>
        <dbReference type="PROSITE-ProRule" id="PRU00125"/>
    </source>
</evidence>
<dbReference type="OrthoDB" id="1112565at2759"/>
<keyword evidence="1 3" id="KW-0479">Metal-binding</keyword>
<feature type="region of interest" description="Disordered" evidence="4">
    <location>
        <begin position="30"/>
        <end position="81"/>
    </location>
</feature>
<protein>
    <submittedName>
        <fullName evidence="6">LAFE_0F01068g1_1</fullName>
    </submittedName>
</protein>
<dbReference type="Pfam" id="PF00412">
    <property type="entry name" value="LIM"/>
    <property type="match status" value="2"/>
</dbReference>
<keyword evidence="2 3" id="KW-0862">Zinc</keyword>
<dbReference type="InterPro" id="IPR001781">
    <property type="entry name" value="Znf_LIM"/>
</dbReference>
<dbReference type="STRING" id="4955.A0A1G4MEG0"/>
<dbReference type="SMART" id="SM00132">
    <property type="entry name" value="LIM"/>
    <property type="match status" value="2"/>
</dbReference>
<feature type="compositionally biased region" description="Polar residues" evidence="4">
    <location>
        <begin position="43"/>
        <end position="56"/>
    </location>
</feature>
<dbReference type="Proteomes" id="UP000190831">
    <property type="component" value="Chromosome F"/>
</dbReference>
<dbReference type="PROSITE" id="PS50023">
    <property type="entry name" value="LIM_DOMAIN_2"/>
    <property type="match status" value="1"/>
</dbReference>
<dbReference type="GO" id="GO:0030695">
    <property type="term" value="F:GTPase regulator activity"/>
    <property type="evidence" value="ECO:0007669"/>
    <property type="project" value="UniProtKB-ARBA"/>
</dbReference>